<organism evidence="1 2">
    <name type="scientific">Caerostris extrusa</name>
    <name type="common">Bark spider</name>
    <name type="synonym">Caerostris bankana</name>
    <dbReference type="NCBI Taxonomy" id="172846"/>
    <lineage>
        <taxon>Eukaryota</taxon>
        <taxon>Metazoa</taxon>
        <taxon>Ecdysozoa</taxon>
        <taxon>Arthropoda</taxon>
        <taxon>Chelicerata</taxon>
        <taxon>Arachnida</taxon>
        <taxon>Araneae</taxon>
        <taxon>Araneomorphae</taxon>
        <taxon>Entelegynae</taxon>
        <taxon>Araneoidea</taxon>
        <taxon>Araneidae</taxon>
        <taxon>Caerostris</taxon>
    </lineage>
</organism>
<keyword evidence="2" id="KW-1185">Reference proteome</keyword>
<protein>
    <submittedName>
        <fullName evidence="1">Uncharacterized protein</fullName>
    </submittedName>
</protein>
<sequence>MYENHTANVLRNIVVKTNYRGTFWPSLTAISTGSGVQKLWTRNDRLNFNPASTVHKFTRRVYPLRSIKIKIYVRPIKLLSSCWEFVSLETL</sequence>
<dbReference type="AlphaFoldDB" id="A0AAV4NSQ1"/>
<evidence type="ECO:0000313" key="1">
    <source>
        <dbReference type="EMBL" id="GIX87424.1"/>
    </source>
</evidence>
<dbReference type="Proteomes" id="UP001054945">
    <property type="component" value="Unassembled WGS sequence"/>
</dbReference>
<gene>
    <name evidence="1" type="ORF">CEXT_404941</name>
</gene>
<proteinExistence type="predicted"/>
<accession>A0AAV4NSQ1</accession>
<reference evidence="1 2" key="1">
    <citation type="submission" date="2021-06" db="EMBL/GenBank/DDBJ databases">
        <title>Caerostris extrusa draft genome.</title>
        <authorList>
            <person name="Kono N."/>
            <person name="Arakawa K."/>
        </authorList>
    </citation>
    <scope>NUCLEOTIDE SEQUENCE [LARGE SCALE GENOMIC DNA]</scope>
</reference>
<name>A0AAV4NSQ1_CAEEX</name>
<dbReference type="EMBL" id="BPLR01003679">
    <property type="protein sequence ID" value="GIX87424.1"/>
    <property type="molecule type" value="Genomic_DNA"/>
</dbReference>
<comment type="caution">
    <text evidence="1">The sequence shown here is derived from an EMBL/GenBank/DDBJ whole genome shotgun (WGS) entry which is preliminary data.</text>
</comment>
<evidence type="ECO:0000313" key="2">
    <source>
        <dbReference type="Proteomes" id="UP001054945"/>
    </source>
</evidence>